<proteinExistence type="predicted"/>
<protein>
    <submittedName>
        <fullName evidence="1">Uncharacterized protein</fullName>
    </submittedName>
</protein>
<reference evidence="1 2" key="1">
    <citation type="journal article" date="2012" name="Science">
        <title>The Paleozoic origin of enzymatic lignin decomposition reconstructed from 31 fungal genomes.</title>
        <authorList>
            <person name="Floudas D."/>
            <person name="Binder M."/>
            <person name="Riley R."/>
            <person name="Barry K."/>
            <person name="Blanchette R.A."/>
            <person name="Henrissat B."/>
            <person name="Martinez A.T."/>
            <person name="Otillar R."/>
            <person name="Spatafora J.W."/>
            <person name="Yadav J.S."/>
            <person name="Aerts A."/>
            <person name="Benoit I."/>
            <person name="Boyd A."/>
            <person name="Carlson A."/>
            <person name="Copeland A."/>
            <person name="Coutinho P.M."/>
            <person name="de Vries R.P."/>
            <person name="Ferreira P."/>
            <person name="Findley K."/>
            <person name="Foster B."/>
            <person name="Gaskell J."/>
            <person name="Glotzer D."/>
            <person name="Gorecki P."/>
            <person name="Heitman J."/>
            <person name="Hesse C."/>
            <person name="Hori C."/>
            <person name="Igarashi K."/>
            <person name="Jurgens J.A."/>
            <person name="Kallen N."/>
            <person name="Kersten P."/>
            <person name="Kohler A."/>
            <person name="Kuees U."/>
            <person name="Kumar T.K.A."/>
            <person name="Kuo A."/>
            <person name="LaButti K."/>
            <person name="Larrondo L.F."/>
            <person name="Lindquist E."/>
            <person name="Ling A."/>
            <person name="Lombard V."/>
            <person name="Lucas S."/>
            <person name="Lundell T."/>
            <person name="Martin R."/>
            <person name="McLaughlin D.J."/>
            <person name="Morgenstern I."/>
            <person name="Morin E."/>
            <person name="Murat C."/>
            <person name="Nagy L.G."/>
            <person name="Nolan M."/>
            <person name="Ohm R.A."/>
            <person name="Patyshakuliyeva A."/>
            <person name="Rokas A."/>
            <person name="Ruiz-Duenas F.J."/>
            <person name="Sabat G."/>
            <person name="Salamov A."/>
            <person name="Samejima M."/>
            <person name="Schmutz J."/>
            <person name="Slot J.C."/>
            <person name="St John F."/>
            <person name="Stenlid J."/>
            <person name="Sun H."/>
            <person name="Sun S."/>
            <person name="Syed K."/>
            <person name="Tsang A."/>
            <person name="Wiebenga A."/>
            <person name="Young D."/>
            <person name="Pisabarro A."/>
            <person name="Eastwood D.C."/>
            <person name="Martin F."/>
            <person name="Cullen D."/>
            <person name="Grigoriev I.V."/>
            <person name="Hibbett D.S."/>
        </authorList>
    </citation>
    <scope>NUCLEOTIDE SEQUENCE [LARGE SCALE GENOMIC DNA]</scope>
    <source>
        <strain evidence="1 2">ATCC 11539</strain>
    </source>
</reference>
<dbReference type="GeneID" id="19309729"/>
<name>S7REG5_GLOTA</name>
<dbReference type="HOGENOM" id="CLU_621202_0_0_1"/>
<dbReference type="KEGG" id="gtr:GLOTRDRAFT_95499"/>
<evidence type="ECO:0000313" key="1">
    <source>
        <dbReference type="EMBL" id="EPQ52620.1"/>
    </source>
</evidence>
<dbReference type="AlphaFoldDB" id="S7REG5"/>
<dbReference type="RefSeq" id="XP_007868911.1">
    <property type="nucleotide sequence ID" value="XM_007870720.1"/>
</dbReference>
<sequence>MSLVHSLQISLADDEFMPSDNEDSPMAFLTMPVGKAFDRLLQILPHATNLASASVRMGSAVFPICTIPIPSSFVGLAAHCNNISELKLVDHLHNVIDVNLFDQFRGRLRRLYLRTVPGTVDYGAILEPLRDSLDVLTLIVHPRTHNQSFRFPIVRNRQWPRVYELSLSTSTFDRSELLHAFPNVRHIRVEVDLQKHLFHDAYPLSITVPATTNPPFKSMEVVGGDLEHIWNAGVVTQPLIQLDIRVLAFSELGNEVPRAYAELLQTANPKFLSLNMDAERVGAMCLDKTVFRSLTSLRHLAVKFGSALTRRGRYSRALQAMPFLRDALNEAHVTYVHIDTVGDLGDRRPDMDSIRGKWLPDLAATVPSLEYISYETGGQEPELYWIYCLPQEDSPRGGYENPNTEQQLRKVDWKMRRTMRRALGIVDWGMDYDGPDDDLRR</sequence>
<keyword evidence="2" id="KW-1185">Reference proteome</keyword>
<dbReference type="Proteomes" id="UP000030669">
    <property type="component" value="Unassembled WGS sequence"/>
</dbReference>
<evidence type="ECO:0000313" key="2">
    <source>
        <dbReference type="Proteomes" id="UP000030669"/>
    </source>
</evidence>
<gene>
    <name evidence="1" type="ORF">GLOTRDRAFT_95499</name>
</gene>
<dbReference type="EMBL" id="KB469307">
    <property type="protein sequence ID" value="EPQ52620.1"/>
    <property type="molecule type" value="Genomic_DNA"/>
</dbReference>
<organism evidence="1 2">
    <name type="scientific">Gloeophyllum trabeum (strain ATCC 11539 / FP-39264 / Madison 617)</name>
    <name type="common">Brown rot fungus</name>
    <dbReference type="NCBI Taxonomy" id="670483"/>
    <lineage>
        <taxon>Eukaryota</taxon>
        <taxon>Fungi</taxon>
        <taxon>Dikarya</taxon>
        <taxon>Basidiomycota</taxon>
        <taxon>Agaricomycotina</taxon>
        <taxon>Agaricomycetes</taxon>
        <taxon>Gloeophyllales</taxon>
        <taxon>Gloeophyllaceae</taxon>
        <taxon>Gloeophyllum</taxon>
    </lineage>
</organism>
<accession>S7REG5</accession>